<comment type="caution">
    <text evidence="1">The sequence shown here is derived from an EMBL/GenBank/DDBJ whole genome shotgun (WGS) entry which is preliminary data.</text>
</comment>
<sequence length="318" mass="35256">MQVLTFKPAEPTSSLALEQAMPSSTHDHLWVTGLWPEPLRFFHVLNLSETEKEYPQYAVVPNTSAGKRDWAYVARNPNERDMTRGLLPLYKNPPIFKNAPLDALYPVGIRVQGFIERCNLKTLGTWASGKTAASALQFIVLTGGKDNGSVFAHYKTAVRAVVEYIFKCLDLPPVADEQEPDTMFITRRVFTKVTGLNRLTPSALERGDDPLGVCHAVDREWRVMNKASIGMYIPDDVEACDGAIVPCDGMSLSEGDFVDVCVGFDIVHRRNRNGQEAVQVHLKMEHVLLLAHAESVADSDSVMTEAEVAVHNPGLSFF</sequence>
<accession>A0AAD6XE50</accession>
<name>A0AAD6XE50_9AGAR</name>
<keyword evidence="2" id="KW-1185">Reference proteome</keyword>
<reference evidence="1" key="1">
    <citation type="submission" date="2023-03" db="EMBL/GenBank/DDBJ databases">
        <title>Massive genome expansion in bonnet fungi (Mycena s.s.) driven by repeated elements and novel gene families across ecological guilds.</title>
        <authorList>
            <consortium name="Lawrence Berkeley National Laboratory"/>
            <person name="Harder C.B."/>
            <person name="Miyauchi S."/>
            <person name="Viragh M."/>
            <person name="Kuo A."/>
            <person name="Thoen E."/>
            <person name="Andreopoulos B."/>
            <person name="Lu D."/>
            <person name="Skrede I."/>
            <person name="Drula E."/>
            <person name="Henrissat B."/>
            <person name="Morin E."/>
            <person name="Kohler A."/>
            <person name="Barry K."/>
            <person name="LaButti K."/>
            <person name="Morin E."/>
            <person name="Salamov A."/>
            <person name="Lipzen A."/>
            <person name="Mereny Z."/>
            <person name="Hegedus B."/>
            <person name="Baldrian P."/>
            <person name="Stursova M."/>
            <person name="Weitz H."/>
            <person name="Taylor A."/>
            <person name="Grigoriev I.V."/>
            <person name="Nagy L.G."/>
            <person name="Martin F."/>
            <person name="Kauserud H."/>
        </authorList>
    </citation>
    <scope>NUCLEOTIDE SEQUENCE</scope>
    <source>
        <strain evidence="1">CBHHK173m</strain>
    </source>
</reference>
<dbReference type="AlphaFoldDB" id="A0AAD6XE50"/>
<organism evidence="1 2">
    <name type="scientific">Mycena belliarum</name>
    <dbReference type="NCBI Taxonomy" id="1033014"/>
    <lineage>
        <taxon>Eukaryota</taxon>
        <taxon>Fungi</taxon>
        <taxon>Dikarya</taxon>
        <taxon>Basidiomycota</taxon>
        <taxon>Agaricomycotina</taxon>
        <taxon>Agaricomycetes</taxon>
        <taxon>Agaricomycetidae</taxon>
        <taxon>Agaricales</taxon>
        <taxon>Marasmiineae</taxon>
        <taxon>Mycenaceae</taxon>
        <taxon>Mycena</taxon>
    </lineage>
</organism>
<evidence type="ECO:0000313" key="2">
    <source>
        <dbReference type="Proteomes" id="UP001222325"/>
    </source>
</evidence>
<evidence type="ECO:0000313" key="1">
    <source>
        <dbReference type="EMBL" id="KAJ7070429.1"/>
    </source>
</evidence>
<dbReference type="Proteomes" id="UP001222325">
    <property type="component" value="Unassembled WGS sequence"/>
</dbReference>
<proteinExistence type="predicted"/>
<gene>
    <name evidence="1" type="ORF">B0H15DRAFT_957685</name>
</gene>
<dbReference type="EMBL" id="JARJCN010000129">
    <property type="protein sequence ID" value="KAJ7070429.1"/>
    <property type="molecule type" value="Genomic_DNA"/>
</dbReference>
<protein>
    <submittedName>
        <fullName evidence="1">Uncharacterized protein</fullName>
    </submittedName>
</protein>